<feature type="transmembrane region" description="Helical" evidence="10">
    <location>
        <begin position="12"/>
        <end position="34"/>
    </location>
</feature>
<keyword evidence="8 10" id="KW-1133">Transmembrane helix</keyword>
<dbReference type="Proteomes" id="UP000823597">
    <property type="component" value="Unassembled WGS sequence"/>
</dbReference>
<evidence type="ECO:0000256" key="4">
    <source>
        <dbReference type="ARBA" id="ARBA00017522"/>
    </source>
</evidence>
<evidence type="ECO:0000313" key="11">
    <source>
        <dbReference type="EMBL" id="MBO8465704.1"/>
    </source>
</evidence>
<comment type="function">
    <text evidence="1">Required for nicotinamide riboside transport across the inner membrane.</text>
</comment>
<accession>A0A9D9I4B7</accession>
<feature type="transmembrane region" description="Helical" evidence="10">
    <location>
        <begin position="205"/>
        <end position="224"/>
    </location>
</feature>
<dbReference type="GO" id="GO:0005886">
    <property type="term" value="C:plasma membrane"/>
    <property type="evidence" value="ECO:0007669"/>
    <property type="project" value="UniProtKB-SubCell"/>
</dbReference>
<sequence length="242" mass="26845">MSRLTEFFKSKVLSPFDYFLIIGIIAANLIHSVVAGEIDPIGSAAGIAGVICVVLVAKGNIWNYFFGVINVSLYAWISFKSELYGDAALNALYYFPMQFIGLWQWRKRGAVDDVKAVKARKMTAMQRVWLVLGCAVLTVGAALILDKVGDPQPYKDAATTVLSIIAQILMVAAFAEQWMLWIVNNVISVAMWVVCTIEGDSHASLMVLMWIFYLMNSINGYRVWISLARQAHSNDAPNRNPA</sequence>
<evidence type="ECO:0000256" key="2">
    <source>
        <dbReference type="ARBA" id="ARBA00004651"/>
    </source>
</evidence>
<evidence type="ECO:0000256" key="9">
    <source>
        <dbReference type="ARBA" id="ARBA00023136"/>
    </source>
</evidence>
<evidence type="ECO:0000256" key="7">
    <source>
        <dbReference type="ARBA" id="ARBA00022692"/>
    </source>
</evidence>
<evidence type="ECO:0000256" key="8">
    <source>
        <dbReference type="ARBA" id="ARBA00022989"/>
    </source>
</evidence>
<dbReference type="EMBL" id="JADIME010000075">
    <property type="protein sequence ID" value="MBO8465704.1"/>
    <property type="molecule type" value="Genomic_DNA"/>
</dbReference>
<dbReference type="Pfam" id="PF04973">
    <property type="entry name" value="NMN_transporter"/>
    <property type="match status" value="1"/>
</dbReference>
<protein>
    <recommendedName>
        <fullName evidence="4">Nicotinamide riboside transporter PnuC</fullName>
    </recommendedName>
</protein>
<dbReference type="AlphaFoldDB" id="A0A9D9I4B7"/>
<feature type="transmembrane region" description="Helical" evidence="10">
    <location>
        <begin position="40"/>
        <end position="57"/>
    </location>
</feature>
<organism evidence="11 12">
    <name type="scientific">Candidatus Merdivivens pullistercoris</name>
    <dbReference type="NCBI Taxonomy" id="2840873"/>
    <lineage>
        <taxon>Bacteria</taxon>
        <taxon>Pseudomonadati</taxon>
        <taxon>Bacteroidota</taxon>
        <taxon>Bacteroidia</taxon>
        <taxon>Bacteroidales</taxon>
        <taxon>Muribaculaceae</taxon>
        <taxon>Muribaculaceae incertae sedis</taxon>
        <taxon>Candidatus Merdivivens</taxon>
    </lineage>
</organism>
<dbReference type="InterPro" id="IPR006419">
    <property type="entry name" value="NMN_transpt_PnuC"/>
</dbReference>
<dbReference type="PANTHER" id="PTHR36122">
    <property type="entry name" value="NICOTINAMIDE RIBOSIDE TRANSPORTER PNUC"/>
    <property type="match status" value="1"/>
</dbReference>
<keyword evidence="5" id="KW-0813">Transport</keyword>
<name>A0A9D9I4B7_9BACT</name>
<feature type="transmembrane region" description="Helical" evidence="10">
    <location>
        <begin position="157"/>
        <end position="175"/>
    </location>
</feature>
<comment type="similarity">
    <text evidence="3">Belongs to the nicotinamide ribonucleoside (NR) uptake permease (TC 4.B.1) family.</text>
</comment>
<gene>
    <name evidence="11" type="ORF">IAB93_06890</name>
</gene>
<reference evidence="11" key="1">
    <citation type="submission" date="2020-10" db="EMBL/GenBank/DDBJ databases">
        <authorList>
            <person name="Gilroy R."/>
        </authorList>
    </citation>
    <scope>NUCLEOTIDE SEQUENCE</scope>
    <source>
        <strain evidence="11">10037</strain>
    </source>
</reference>
<keyword evidence="7 10" id="KW-0812">Transmembrane</keyword>
<reference evidence="11" key="2">
    <citation type="journal article" date="2021" name="PeerJ">
        <title>Extensive microbial diversity within the chicken gut microbiome revealed by metagenomics and culture.</title>
        <authorList>
            <person name="Gilroy R."/>
            <person name="Ravi A."/>
            <person name="Getino M."/>
            <person name="Pursley I."/>
            <person name="Horton D.L."/>
            <person name="Alikhan N.F."/>
            <person name="Baker D."/>
            <person name="Gharbi K."/>
            <person name="Hall N."/>
            <person name="Watson M."/>
            <person name="Adriaenssens E.M."/>
            <person name="Foster-Nyarko E."/>
            <person name="Jarju S."/>
            <person name="Secka A."/>
            <person name="Antonio M."/>
            <person name="Oren A."/>
            <person name="Chaudhuri R.R."/>
            <person name="La Ragione R."/>
            <person name="Hildebrand F."/>
            <person name="Pallen M.J."/>
        </authorList>
    </citation>
    <scope>NUCLEOTIDE SEQUENCE</scope>
    <source>
        <strain evidence="11">10037</strain>
    </source>
</reference>
<evidence type="ECO:0000256" key="3">
    <source>
        <dbReference type="ARBA" id="ARBA00006669"/>
    </source>
</evidence>
<evidence type="ECO:0000256" key="1">
    <source>
        <dbReference type="ARBA" id="ARBA00002672"/>
    </source>
</evidence>
<dbReference type="GO" id="GO:0034257">
    <property type="term" value="F:nicotinamide riboside transmembrane transporter activity"/>
    <property type="evidence" value="ECO:0007669"/>
    <property type="project" value="InterPro"/>
</dbReference>
<evidence type="ECO:0000256" key="6">
    <source>
        <dbReference type="ARBA" id="ARBA00022475"/>
    </source>
</evidence>
<feature type="transmembrane region" description="Helical" evidence="10">
    <location>
        <begin position="126"/>
        <end position="145"/>
    </location>
</feature>
<evidence type="ECO:0000256" key="10">
    <source>
        <dbReference type="SAM" id="Phobius"/>
    </source>
</evidence>
<keyword evidence="9 10" id="KW-0472">Membrane</keyword>
<comment type="subcellular location">
    <subcellularLocation>
        <location evidence="2">Cell membrane</location>
        <topology evidence="2">Multi-pass membrane protein</topology>
    </subcellularLocation>
</comment>
<keyword evidence="6" id="KW-1003">Cell membrane</keyword>
<dbReference type="PANTHER" id="PTHR36122:SF2">
    <property type="entry name" value="NICOTINAMIDE RIBOSIDE TRANSPORTER PNUC"/>
    <property type="match status" value="1"/>
</dbReference>
<dbReference type="NCBIfam" id="TIGR01528">
    <property type="entry name" value="NMN_trans_PnuC"/>
    <property type="match status" value="1"/>
</dbReference>
<evidence type="ECO:0000256" key="5">
    <source>
        <dbReference type="ARBA" id="ARBA00022448"/>
    </source>
</evidence>
<proteinExistence type="inferred from homology"/>
<evidence type="ECO:0000313" key="12">
    <source>
        <dbReference type="Proteomes" id="UP000823597"/>
    </source>
</evidence>
<comment type="caution">
    <text evidence="11">The sequence shown here is derived from an EMBL/GenBank/DDBJ whole genome shotgun (WGS) entry which is preliminary data.</text>
</comment>